<dbReference type="GO" id="GO:0005886">
    <property type="term" value="C:plasma membrane"/>
    <property type="evidence" value="ECO:0007669"/>
    <property type="project" value="TreeGrafter"/>
</dbReference>
<dbReference type="Gene3D" id="1.20.1070.10">
    <property type="entry name" value="Rhodopsin 7-helix transmembrane proteins"/>
    <property type="match status" value="1"/>
</dbReference>
<dbReference type="PANTHER" id="PTHR23112:SF0">
    <property type="entry name" value="TRANSMEMBRANE PROTEIN 116"/>
    <property type="match status" value="1"/>
</dbReference>
<evidence type="ECO:0000256" key="1">
    <source>
        <dbReference type="ARBA" id="ARBA00004141"/>
    </source>
</evidence>
<dbReference type="InterPro" id="IPR017452">
    <property type="entry name" value="GPCR_Rhodpsn_7TM"/>
</dbReference>
<dbReference type="PROSITE" id="PS50262">
    <property type="entry name" value="G_PROTEIN_RECEP_F1_2"/>
    <property type="match status" value="1"/>
</dbReference>
<keyword evidence="2 5" id="KW-0812">Transmembrane</keyword>
<evidence type="ECO:0000313" key="7">
    <source>
        <dbReference type="EMBL" id="CAI8049990.1"/>
    </source>
</evidence>
<comment type="caution">
    <text evidence="7">The sequence shown here is derived from an EMBL/GenBank/DDBJ whole genome shotgun (WGS) entry which is preliminary data.</text>
</comment>
<reference evidence="7" key="1">
    <citation type="submission" date="2023-03" db="EMBL/GenBank/DDBJ databases">
        <authorList>
            <person name="Steffen K."/>
            <person name="Cardenas P."/>
        </authorList>
    </citation>
    <scope>NUCLEOTIDE SEQUENCE</scope>
</reference>
<organism evidence="7 8">
    <name type="scientific">Geodia barretti</name>
    <name type="common">Barrett's horny sponge</name>
    <dbReference type="NCBI Taxonomy" id="519541"/>
    <lineage>
        <taxon>Eukaryota</taxon>
        <taxon>Metazoa</taxon>
        <taxon>Porifera</taxon>
        <taxon>Demospongiae</taxon>
        <taxon>Heteroscleromorpha</taxon>
        <taxon>Tetractinellida</taxon>
        <taxon>Astrophorina</taxon>
        <taxon>Geodiidae</taxon>
        <taxon>Geodia</taxon>
    </lineage>
</organism>
<dbReference type="AlphaFoldDB" id="A0AA35XFX0"/>
<feature type="transmembrane region" description="Helical" evidence="5">
    <location>
        <begin position="98"/>
        <end position="123"/>
    </location>
</feature>
<feature type="transmembrane region" description="Helical" evidence="5">
    <location>
        <begin position="24"/>
        <end position="49"/>
    </location>
</feature>
<dbReference type="PANTHER" id="PTHR23112">
    <property type="entry name" value="G PROTEIN-COUPLED RECEPTOR 157-RELATED"/>
    <property type="match status" value="1"/>
</dbReference>
<protein>
    <recommendedName>
        <fullName evidence="6">G-protein coupled receptors family 1 profile domain-containing protein</fullName>
    </recommendedName>
</protein>
<accession>A0AA35XFX0</accession>
<feature type="transmembrane region" description="Helical" evidence="5">
    <location>
        <begin position="61"/>
        <end position="83"/>
    </location>
</feature>
<dbReference type="GO" id="GO:0007189">
    <property type="term" value="P:adenylate cyclase-activating G protein-coupled receptor signaling pathway"/>
    <property type="evidence" value="ECO:0007669"/>
    <property type="project" value="TreeGrafter"/>
</dbReference>
<proteinExistence type="predicted"/>
<gene>
    <name evidence="7" type="ORF">GBAR_LOCUS27504</name>
</gene>
<dbReference type="GO" id="GO:0004930">
    <property type="term" value="F:G protein-coupled receptor activity"/>
    <property type="evidence" value="ECO:0007669"/>
    <property type="project" value="TreeGrafter"/>
</dbReference>
<dbReference type="EMBL" id="CASHTH010003827">
    <property type="protein sequence ID" value="CAI8049990.1"/>
    <property type="molecule type" value="Genomic_DNA"/>
</dbReference>
<feature type="transmembrane region" description="Helical" evidence="5">
    <location>
        <begin position="285"/>
        <end position="306"/>
    </location>
</feature>
<evidence type="ECO:0000256" key="5">
    <source>
        <dbReference type="SAM" id="Phobius"/>
    </source>
</evidence>
<evidence type="ECO:0000256" key="3">
    <source>
        <dbReference type="ARBA" id="ARBA00022989"/>
    </source>
</evidence>
<dbReference type="SUPFAM" id="SSF81321">
    <property type="entry name" value="Family A G protein-coupled receptor-like"/>
    <property type="match status" value="1"/>
</dbReference>
<comment type="subcellular location">
    <subcellularLocation>
        <location evidence="1">Membrane</location>
        <topology evidence="1">Multi-pass membrane protein</topology>
    </subcellularLocation>
</comment>
<sequence>MSHSLCPNKTNCSMTEREEGEMNIVVMLRLIMASMSFLGAMSIIASAIYRKTVCSPKVQPIFILSIVDALLSVLWMSGSVVWLKRGANTQNGSSLGCFAINLLTVILQCTAMNMTLIYALLAYSSIKHRSVYMVQQTPVSVHVWHPFRTLLSYLTAWSLPVALVLSPFSVLSVKYGLIQKATDCACWCLPFYGNGLPRLQLGSVNSVGEEDYKLLLHHFISSYSVVLIANFAIVLCSLAAVYIRVFLRIRQIKMMQAQAEGVPLRGANQAMIVAGQKDAQTRVTLFLSIYFLSGIITFAFGVANLATQREQTQHHHHNHQHTARTLEKYYTFLLFEFPYKVS</sequence>
<evidence type="ECO:0000259" key="6">
    <source>
        <dbReference type="PROSITE" id="PS50262"/>
    </source>
</evidence>
<name>A0AA35XFX0_GEOBA</name>
<evidence type="ECO:0000256" key="4">
    <source>
        <dbReference type="ARBA" id="ARBA00023136"/>
    </source>
</evidence>
<keyword evidence="3 5" id="KW-1133">Transmembrane helix</keyword>
<feature type="transmembrane region" description="Helical" evidence="5">
    <location>
        <begin position="150"/>
        <end position="170"/>
    </location>
</feature>
<feature type="transmembrane region" description="Helical" evidence="5">
    <location>
        <begin position="223"/>
        <end position="247"/>
    </location>
</feature>
<dbReference type="Proteomes" id="UP001174909">
    <property type="component" value="Unassembled WGS sequence"/>
</dbReference>
<evidence type="ECO:0000256" key="2">
    <source>
        <dbReference type="ARBA" id="ARBA00022692"/>
    </source>
</evidence>
<keyword evidence="8" id="KW-1185">Reference proteome</keyword>
<keyword evidence="4 5" id="KW-0472">Membrane</keyword>
<feature type="domain" description="G-protein coupled receptors family 1 profile" evidence="6">
    <location>
        <begin position="39"/>
        <end position="342"/>
    </location>
</feature>
<evidence type="ECO:0000313" key="8">
    <source>
        <dbReference type="Proteomes" id="UP001174909"/>
    </source>
</evidence>